<name>A0AB34IGX7_PRYPA</name>
<dbReference type="PROSITE" id="PS50102">
    <property type="entry name" value="RRM"/>
    <property type="match status" value="1"/>
</dbReference>
<dbReference type="InterPro" id="IPR000504">
    <property type="entry name" value="RRM_dom"/>
</dbReference>
<feature type="region of interest" description="Disordered" evidence="2">
    <location>
        <begin position="200"/>
        <end position="226"/>
    </location>
</feature>
<proteinExistence type="predicted"/>
<feature type="compositionally biased region" description="Low complexity" evidence="2">
    <location>
        <begin position="44"/>
        <end position="56"/>
    </location>
</feature>
<accession>A0AB34IGX7</accession>
<dbReference type="Proteomes" id="UP001515480">
    <property type="component" value="Unassembled WGS sequence"/>
</dbReference>
<dbReference type="EMBL" id="JBGBPQ010000027">
    <property type="protein sequence ID" value="KAL1498682.1"/>
    <property type="molecule type" value="Genomic_DNA"/>
</dbReference>
<feature type="domain" description="RRM" evidence="3">
    <location>
        <begin position="70"/>
        <end position="145"/>
    </location>
</feature>
<dbReference type="GO" id="GO:0003723">
    <property type="term" value="F:RNA binding"/>
    <property type="evidence" value="ECO:0007669"/>
    <property type="project" value="UniProtKB-UniRule"/>
</dbReference>
<dbReference type="SMART" id="SM00360">
    <property type="entry name" value="RRM"/>
    <property type="match status" value="1"/>
</dbReference>
<dbReference type="PANTHER" id="PTHR32343:SF10">
    <property type="entry name" value="RNA-BINDING REGION RNP-1 DOMAIN-CONTAINING PROTEIN"/>
    <property type="match status" value="1"/>
</dbReference>
<reference evidence="4 5" key="1">
    <citation type="journal article" date="2024" name="Science">
        <title>Giant polyketide synthase enzymes in the biosynthesis of giant marine polyether toxins.</title>
        <authorList>
            <person name="Fallon T.R."/>
            <person name="Shende V.V."/>
            <person name="Wierzbicki I.H."/>
            <person name="Pendleton A.L."/>
            <person name="Watervoot N.F."/>
            <person name="Auber R.P."/>
            <person name="Gonzalez D.J."/>
            <person name="Wisecaver J.H."/>
            <person name="Moore B.S."/>
        </authorList>
    </citation>
    <scope>NUCLEOTIDE SEQUENCE [LARGE SCALE GENOMIC DNA]</scope>
    <source>
        <strain evidence="4 5">12B1</strain>
    </source>
</reference>
<feature type="region of interest" description="Disordered" evidence="2">
    <location>
        <begin position="144"/>
        <end position="175"/>
    </location>
</feature>
<evidence type="ECO:0000313" key="5">
    <source>
        <dbReference type="Proteomes" id="UP001515480"/>
    </source>
</evidence>
<dbReference type="InterPro" id="IPR035979">
    <property type="entry name" value="RBD_domain_sf"/>
</dbReference>
<organism evidence="4 5">
    <name type="scientific">Prymnesium parvum</name>
    <name type="common">Toxic golden alga</name>
    <dbReference type="NCBI Taxonomy" id="97485"/>
    <lineage>
        <taxon>Eukaryota</taxon>
        <taxon>Haptista</taxon>
        <taxon>Haptophyta</taxon>
        <taxon>Prymnesiophyceae</taxon>
        <taxon>Prymnesiales</taxon>
        <taxon>Prymnesiaceae</taxon>
        <taxon>Prymnesium</taxon>
    </lineage>
</organism>
<dbReference type="Gene3D" id="3.30.70.330">
    <property type="match status" value="1"/>
</dbReference>
<evidence type="ECO:0000256" key="2">
    <source>
        <dbReference type="SAM" id="MobiDB-lite"/>
    </source>
</evidence>
<dbReference type="InterPro" id="IPR012677">
    <property type="entry name" value="Nucleotide-bd_a/b_plait_sf"/>
</dbReference>
<feature type="region of interest" description="Disordered" evidence="2">
    <location>
        <begin position="1"/>
        <end position="64"/>
    </location>
</feature>
<protein>
    <recommendedName>
        <fullName evidence="3">RRM domain-containing protein</fullName>
    </recommendedName>
</protein>
<dbReference type="Pfam" id="PF00076">
    <property type="entry name" value="RRM_1"/>
    <property type="match status" value="1"/>
</dbReference>
<evidence type="ECO:0000256" key="1">
    <source>
        <dbReference type="PROSITE-ProRule" id="PRU00176"/>
    </source>
</evidence>
<feature type="compositionally biased region" description="Pro residues" evidence="2">
    <location>
        <begin position="1"/>
        <end position="17"/>
    </location>
</feature>
<dbReference type="SUPFAM" id="SSF54928">
    <property type="entry name" value="RNA-binding domain, RBD"/>
    <property type="match status" value="1"/>
</dbReference>
<dbReference type="PANTHER" id="PTHR32343">
    <property type="entry name" value="SERINE/ARGININE-RICH SPLICING FACTOR"/>
    <property type="match status" value="1"/>
</dbReference>
<sequence>MDGPPFPPLPPPLPLLPTPRFTLRSPPPQQQRPAATSHPVLHHAAMASEARESAAPPLAPSDLPPAKAKRVVEVTGVSSSATRQLLIDFFSFHGKIEECTLSRSGNGGGFVGYIQFSNASAAKSALLFDKANFLSHPIGVQMSDYAMPRSEPSPQDTPPPASAPSPAVASSETCDSMEQEAVVVERLVASWDDNECFEKVEQEDAEEPGSRPPPEEGVSTDKVKHEAEPEPDAFLCFRQLAQEPLNQPQALLFLTITSFLAMMMEPKMMLLFSVGSVLAIGKLGKQTA</sequence>
<dbReference type="AlphaFoldDB" id="A0AB34IGX7"/>
<keyword evidence="1" id="KW-0694">RNA-binding</keyword>
<comment type="caution">
    <text evidence="4">The sequence shown here is derived from an EMBL/GenBank/DDBJ whole genome shotgun (WGS) entry which is preliminary data.</text>
</comment>
<gene>
    <name evidence="4" type="ORF">AB1Y20_013994</name>
</gene>
<evidence type="ECO:0000313" key="4">
    <source>
        <dbReference type="EMBL" id="KAL1498682.1"/>
    </source>
</evidence>
<evidence type="ECO:0000259" key="3">
    <source>
        <dbReference type="PROSITE" id="PS50102"/>
    </source>
</evidence>
<keyword evidence="5" id="KW-1185">Reference proteome</keyword>